<feature type="transmembrane region" description="Helical" evidence="1">
    <location>
        <begin position="326"/>
        <end position="344"/>
    </location>
</feature>
<evidence type="ECO:0000313" key="3">
    <source>
        <dbReference type="Proteomes" id="UP001211005"/>
    </source>
</evidence>
<feature type="transmembrane region" description="Helical" evidence="1">
    <location>
        <begin position="258"/>
        <end position="281"/>
    </location>
</feature>
<feature type="transmembrane region" description="Helical" evidence="1">
    <location>
        <begin position="149"/>
        <end position="173"/>
    </location>
</feature>
<dbReference type="RefSeq" id="WP_269560670.1">
    <property type="nucleotide sequence ID" value="NZ_CP114767.1"/>
</dbReference>
<dbReference type="Proteomes" id="UP001211005">
    <property type="component" value="Chromosome"/>
</dbReference>
<dbReference type="EMBL" id="CP114767">
    <property type="protein sequence ID" value="WBA42618.1"/>
    <property type="molecule type" value="Genomic_DNA"/>
</dbReference>
<feature type="transmembrane region" description="Helical" evidence="1">
    <location>
        <begin position="106"/>
        <end position="129"/>
    </location>
</feature>
<keyword evidence="1" id="KW-0812">Transmembrane</keyword>
<feature type="transmembrane region" description="Helical" evidence="1">
    <location>
        <begin position="296"/>
        <end position="314"/>
    </location>
</feature>
<sequence>MKLPSLQLLAAEAARVVRRFPLTLLCSLLLGAVGIYYQRLGFTEKNHADWLFPLLSAAGLGLTLTLNVALAGERYRWPVWLKALAAAGAVGLLALWYVLCPAEPTLVWGLRLALLLLGLHLLVAVVPYLPELRRQADTAGFWRYNETLFLRLLTGGLYSGVLYVGCALALAAIENLFDVKLDRHIYEHLFTVLATGFNTWFFLAGVPHDWAALEQETTYPKGLKLFTQFVLLPLVVLYLVILYAYLARIVVRWELPEGWVSTLILAFSVAGIFALLLIHPIRNATENTWIRTFARWFYRALFPLLGLLFVAIGTRVGEYGVTEERYFVLVLAAWLAVMAAYFLWRQGQGIIWVPASLAVVAFLAAGGPWGAFAVAERSQLNQLSRLATEYKLLKNGKLDGAGERVPKLPVAVEKQVASIFEFFAKREAIEQLQPLFATALIPADSLLNKDVWQQNDWLNDRLFSVSGLKRYNMYSSNDGEEEEIVSFYAEYPDVRSLGNGKYWVNNVSSNIVETGGTIPLTLREGNFRLYVSDSGARILLEQERADGSWQPQLTAYPGRLADSLMAKAGSESDMSREVPDQALTLRVSNGRHTLDLYLRRLSCDTENKRSYTFAGSALVTITAP</sequence>
<keyword evidence="1" id="KW-1133">Transmembrane helix</keyword>
<reference evidence="2 3" key="1">
    <citation type="submission" date="2022-12" db="EMBL/GenBank/DDBJ databases">
        <title>Hymenobacter canadensis sp. nov. isolated from lake water of the Cambridge Bay, Canada.</title>
        <authorList>
            <person name="Kim W.H."/>
            <person name="Lee Y.M."/>
        </authorList>
    </citation>
    <scope>NUCLEOTIDE SEQUENCE [LARGE SCALE GENOMIC DNA]</scope>
    <source>
        <strain evidence="2 3">PAMC 29467</strain>
    </source>
</reference>
<organism evidence="2 3">
    <name type="scientific">Hymenobacter canadensis</name>
    <dbReference type="NCBI Taxonomy" id="2999067"/>
    <lineage>
        <taxon>Bacteria</taxon>
        <taxon>Pseudomonadati</taxon>
        <taxon>Bacteroidota</taxon>
        <taxon>Cytophagia</taxon>
        <taxon>Cytophagales</taxon>
        <taxon>Hymenobacteraceae</taxon>
        <taxon>Hymenobacter</taxon>
    </lineage>
</organism>
<feature type="transmembrane region" description="Helical" evidence="1">
    <location>
        <begin position="20"/>
        <end position="38"/>
    </location>
</feature>
<dbReference type="InterPro" id="IPR025291">
    <property type="entry name" value="DUF4153"/>
</dbReference>
<gene>
    <name evidence="2" type="ORF">O3303_03435</name>
</gene>
<feature type="transmembrane region" description="Helical" evidence="1">
    <location>
        <begin position="185"/>
        <end position="205"/>
    </location>
</feature>
<dbReference type="Pfam" id="PF13687">
    <property type="entry name" value="DUF4153"/>
    <property type="match status" value="1"/>
</dbReference>
<feature type="transmembrane region" description="Helical" evidence="1">
    <location>
        <begin position="350"/>
        <end position="375"/>
    </location>
</feature>
<protein>
    <submittedName>
        <fullName evidence="2">DUF4153 domain-containing protein</fullName>
    </submittedName>
</protein>
<keyword evidence="1" id="KW-0472">Membrane</keyword>
<name>A0ABY7LQB2_9BACT</name>
<proteinExistence type="predicted"/>
<keyword evidence="3" id="KW-1185">Reference proteome</keyword>
<feature type="transmembrane region" description="Helical" evidence="1">
    <location>
        <begin position="225"/>
        <end position="246"/>
    </location>
</feature>
<evidence type="ECO:0000313" key="2">
    <source>
        <dbReference type="EMBL" id="WBA42618.1"/>
    </source>
</evidence>
<accession>A0ABY7LQB2</accession>
<evidence type="ECO:0000256" key="1">
    <source>
        <dbReference type="SAM" id="Phobius"/>
    </source>
</evidence>
<feature type="transmembrane region" description="Helical" evidence="1">
    <location>
        <begin position="77"/>
        <end position="99"/>
    </location>
</feature>
<feature type="transmembrane region" description="Helical" evidence="1">
    <location>
        <begin position="50"/>
        <end position="71"/>
    </location>
</feature>